<dbReference type="RefSeq" id="WP_126823067.1">
    <property type="nucleotide sequence ID" value="NZ_JBHLWU010000001.1"/>
</dbReference>
<keyword evidence="2" id="KW-1185">Reference proteome</keyword>
<dbReference type="EMBL" id="NGJZ01000001">
    <property type="protein sequence ID" value="RSU08455.1"/>
    <property type="molecule type" value="Genomic_DNA"/>
</dbReference>
<sequence>MNEREVVTKVFSTNGQYFILFASGTSMRVTRSTYIKVKRKLEKGHILYLNINKNSPYVFRQKKSTDINEV</sequence>
<dbReference type="Proteomes" id="UP000288669">
    <property type="component" value="Unassembled WGS sequence"/>
</dbReference>
<accession>A0A430AK40</accession>
<evidence type="ECO:0000313" key="2">
    <source>
        <dbReference type="Proteomes" id="UP000288669"/>
    </source>
</evidence>
<reference evidence="1 2" key="1">
    <citation type="submission" date="2017-05" db="EMBL/GenBank/DDBJ databases">
        <title>Vagococcus spp. assemblies.</title>
        <authorList>
            <person name="Gulvik C.A."/>
        </authorList>
    </citation>
    <scope>NUCLEOTIDE SEQUENCE [LARGE SCALE GENOMIC DNA]</scope>
    <source>
        <strain evidence="1 2">DSM 24756</strain>
    </source>
</reference>
<proteinExistence type="predicted"/>
<dbReference type="AlphaFoldDB" id="A0A430AK40"/>
<organism evidence="1 2">
    <name type="scientific">Vagococcus entomophilus</name>
    <dbReference type="NCBI Taxonomy" id="1160095"/>
    <lineage>
        <taxon>Bacteria</taxon>
        <taxon>Bacillati</taxon>
        <taxon>Bacillota</taxon>
        <taxon>Bacilli</taxon>
        <taxon>Lactobacillales</taxon>
        <taxon>Enterococcaceae</taxon>
        <taxon>Vagococcus</taxon>
    </lineage>
</organism>
<gene>
    <name evidence="1" type="ORF">CBF30_04235</name>
</gene>
<comment type="caution">
    <text evidence="1">The sequence shown here is derived from an EMBL/GenBank/DDBJ whole genome shotgun (WGS) entry which is preliminary data.</text>
</comment>
<name>A0A430AK40_9ENTE</name>
<protein>
    <submittedName>
        <fullName evidence="1">Uncharacterized protein</fullName>
    </submittedName>
</protein>
<evidence type="ECO:0000313" key="1">
    <source>
        <dbReference type="EMBL" id="RSU08455.1"/>
    </source>
</evidence>